<reference evidence="6 7" key="1">
    <citation type="journal article" date="2021" name="Arch. Microbiol.">
        <title>Harenicola maris gen. nov., sp. nov. isolated from the Sea of Japan shallow sediments.</title>
        <authorList>
            <person name="Romanenko L.A."/>
            <person name="Kurilenko V.V."/>
            <person name="Chernysheva N.Y."/>
            <person name="Tekutyeva L.A."/>
            <person name="Velansky P.V."/>
            <person name="Svetashev V.I."/>
            <person name="Isaeva M.P."/>
        </authorList>
    </citation>
    <scope>NUCLEOTIDE SEQUENCE [LARGE SCALE GENOMIC DNA]</scope>
    <source>
        <strain evidence="6 7">KMM 3653</strain>
    </source>
</reference>
<dbReference type="RefSeq" id="WP_327794286.1">
    <property type="nucleotide sequence ID" value="NZ_JADQAZ010000002.1"/>
</dbReference>
<evidence type="ECO:0000256" key="4">
    <source>
        <dbReference type="ARBA" id="ARBA00023163"/>
    </source>
</evidence>
<dbReference type="Pfam" id="PF03466">
    <property type="entry name" value="LysR_substrate"/>
    <property type="match status" value="1"/>
</dbReference>
<dbReference type="InterPro" id="IPR005119">
    <property type="entry name" value="LysR_subst-bd"/>
</dbReference>
<keyword evidence="4" id="KW-0804">Transcription</keyword>
<dbReference type="InterPro" id="IPR058163">
    <property type="entry name" value="LysR-type_TF_proteobact-type"/>
</dbReference>
<dbReference type="Gene3D" id="3.40.190.10">
    <property type="entry name" value="Periplasmic binding protein-like II"/>
    <property type="match status" value="2"/>
</dbReference>
<keyword evidence="7" id="KW-1185">Reference proteome</keyword>
<sequence length="288" mass="30502">MNIPPLAALETLEALARTGSIHQAAAQVNLSASACSHKIKALEARLGFRLIQPAGRGITLTAEGRRYVAAVRPALEQLRDAHRGHGAARGELLVAVTSGFAATWLAPRIRRFVNLYPEIALTLSSTPSGVMAPTCDLQIAYARRPPKGAEPLLEVHFFPVCSPDFLYTNAGLTPERIAPDHLLHLESREDWRLWLASAGCALDPGDAGITFTGLLAMYAAAEAGAGIGLGDAVTSAHALSTGRLVKPFDQILTADGGYWIIPPPGGLTAPGRAFADWLRAEMAHAGPR</sequence>
<dbReference type="EMBL" id="JADQAZ010000002">
    <property type="protein sequence ID" value="MBT0958070.1"/>
    <property type="molecule type" value="Genomic_DNA"/>
</dbReference>
<evidence type="ECO:0000313" key="7">
    <source>
        <dbReference type="Proteomes" id="UP001315686"/>
    </source>
</evidence>
<dbReference type="Proteomes" id="UP001315686">
    <property type="component" value="Unassembled WGS sequence"/>
</dbReference>
<dbReference type="SUPFAM" id="SSF53850">
    <property type="entry name" value="Periplasmic binding protein-like II"/>
    <property type="match status" value="1"/>
</dbReference>
<dbReference type="PANTHER" id="PTHR30537">
    <property type="entry name" value="HTH-TYPE TRANSCRIPTIONAL REGULATOR"/>
    <property type="match status" value="1"/>
</dbReference>
<organism evidence="6 7">
    <name type="scientific">Harenicola maris</name>
    <dbReference type="NCBI Taxonomy" id="2841044"/>
    <lineage>
        <taxon>Bacteria</taxon>
        <taxon>Pseudomonadati</taxon>
        <taxon>Pseudomonadota</taxon>
        <taxon>Alphaproteobacteria</taxon>
        <taxon>Rhodobacterales</taxon>
        <taxon>Paracoccaceae</taxon>
        <taxon>Harenicola</taxon>
    </lineage>
</organism>
<gene>
    <name evidence="6" type="ORF">IV417_11790</name>
</gene>
<dbReference type="PANTHER" id="PTHR30537:SF79">
    <property type="entry name" value="TRANSCRIPTIONAL REGULATOR-RELATED"/>
    <property type="match status" value="1"/>
</dbReference>
<keyword evidence="2" id="KW-0805">Transcription regulation</keyword>
<evidence type="ECO:0000256" key="3">
    <source>
        <dbReference type="ARBA" id="ARBA00023125"/>
    </source>
</evidence>
<protein>
    <submittedName>
        <fullName evidence="6">LysR family transcriptional regulator</fullName>
    </submittedName>
</protein>
<evidence type="ECO:0000256" key="1">
    <source>
        <dbReference type="ARBA" id="ARBA00009437"/>
    </source>
</evidence>
<evidence type="ECO:0000313" key="6">
    <source>
        <dbReference type="EMBL" id="MBT0958070.1"/>
    </source>
</evidence>
<dbReference type="Pfam" id="PF00126">
    <property type="entry name" value="HTH_1"/>
    <property type="match status" value="1"/>
</dbReference>
<dbReference type="InterPro" id="IPR036388">
    <property type="entry name" value="WH-like_DNA-bd_sf"/>
</dbReference>
<accession>A0AAP2CQZ1</accession>
<feature type="domain" description="HTH lysR-type" evidence="5">
    <location>
        <begin position="4"/>
        <end position="61"/>
    </location>
</feature>
<name>A0AAP2CQZ1_9RHOB</name>
<dbReference type="GO" id="GO:0003700">
    <property type="term" value="F:DNA-binding transcription factor activity"/>
    <property type="evidence" value="ECO:0007669"/>
    <property type="project" value="InterPro"/>
</dbReference>
<dbReference type="InterPro" id="IPR000847">
    <property type="entry name" value="LysR_HTH_N"/>
</dbReference>
<dbReference type="AlphaFoldDB" id="A0AAP2CQZ1"/>
<dbReference type="GO" id="GO:0006351">
    <property type="term" value="P:DNA-templated transcription"/>
    <property type="evidence" value="ECO:0007669"/>
    <property type="project" value="TreeGrafter"/>
</dbReference>
<evidence type="ECO:0000256" key="2">
    <source>
        <dbReference type="ARBA" id="ARBA00023015"/>
    </source>
</evidence>
<dbReference type="InterPro" id="IPR036390">
    <property type="entry name" value="WH_DNA-bd_sf"/>
</dbReference>
<dbReference type="Gene3D" id="1.10.10.10">
    <property type="entry name" value="Winged helix-like DNA-binding domain superfamily/Winged helix DNA-binding domain"/>
    <property type="match status" value="1"/>
</dbReference>
<comment type="similarity">
    <text evidence="1">Belongs to the LysR transcriptional regulatory family.</text>
</comment>
<evidence type="ECO:0000259" key="5">
    <source>
        <dbReference type="PROSITE" id="PS50931"/>
    </source>
</evidence>
<dbReference type="PROSITE" id="PS50931">
    <property type="entry name" value="HTH_LYSR"/>
    <property type="match status" value="1"/>
</dbReference>
<dbReference type="SUPFAM" id="SSF46785">
    <property type="entry name" value="Winged helix' DNA-binding domain"/>
    <property type="match status" value="1"/>
</dbReference>
<dbReference type="GO" id="GO:0043565">
    <property type="term" value="F:sequence-specific DNA binding"/>
    <property type="evidence" value="ECO:0007669"/>
    <property type="project" value="TreeGrafter"/>
</dbReference>
<keyword evidence="3" id="KW-0238">DNA-binding</keyword>
<proteinExistence type="inferred from homology"/>
<comment type="caution">
    <text evidence="6">The sequence shown here is derived from an EMBL/GenBank/DDBJ whole genome shotgun (WGS) entry which is preliminary data.</text>
</comment>